<evidence type="ECO:0008006" key="3">
    <source>
        <dbReference type="Google" id="ProtNLM"/>
    </source>
</evidence>
<name>A0ABS4FVT0_9BACL</name>
<reference evidence="1 2" key="1">
    <citation type="submission" date="2021-03" db="EMBL/GenBank/DDBJ databases">
        <title>Genomic Encyclopedia of Type Strains, Phase IV (KMG-IV): sequencing the most valuable type-strain genomes for metagenomic binning, comparative biology and taxonomic classification.</title>
        <authorList>
            <person name="Goeker M."/>
        </authorList>
    </citation>
    <scope>NUCLEOTIDE SEQUENCE [LARGE SCALE GENOMIC DNA]</scope>
    <source>
        <strain evidence="1 2">DSM 14349</strain>
    </source>
</reference>
<dbReference type="EMBL" id="JAGGKG010000017">
    <property type="protein sequence ID" value="MBP1906683.1"/>
    <property type="molecule type" value="Genomic_DNA"/>
</dbReference>
<gene>
    <name evidence="1" type="ORF">J2Z32_003347</name>
</gene>
<comment type="caution">
    <text evidence="1">The sequence shown here is derived from an EMBL/GenBank/DDBJ whole genome shotgun (WGS) entry which is preliminary data.</text>
</comment>
<dbReference type="Proteomes" id="UP001519272">
    <property type="component" value="Unassembled WGS sequence"/>
</dbReference>
<sequence length="385" mass="43961">MPDLITQLEYNDPLVIISRTGDDQDPYVRRTDSLPIINGCITLFEIPSTTKRVQISDMLEVDQSYFEQKKQLAPNEFLVHYQTGMIQFHPSLEGTTKLCTYYGKGLIMYPASRIYAMVSRHPDVVVTLQDYMDEIELKLTENTSLVQQITASLAEMKATTQQAKLAIEQTAEAIDATNEAAAFARDAYVTTKLVWKEPVQSDKQLYSTYPHPNVGWTVQTTNDGKRYRFDGSNWVLIDIFGSNLQTVNENKDGLMSIADYLKLKSFPDTLTHKTIVFSFPDAVQGVIENSFSFPFKGEIISFYATCEDAGETPTTISIERTRNMNDWTEITNRRLTFQPNQKVDDGLVTFHNLEVRPRDKFRLHMNQQGFGFYNLTANFIIKVLN</sequence>
<keyword evidence="2" id="KW-1185">Reference proteome</keyword>
<accession>A0ABS4FVT0</accession>
<proteinExistence type="predicted"/>
<evidence type="ECO:0000313" key="1">
    <source>
        <dbReference type="EMBL" id="MBP1906683.1"/>
    </source>
</evidence>
<organism evidence="1 2">
    <name type="scientific">Paenibacillus turicensis</name>
    <dbReference type="NCBI Taxonomy" id="160487"/>
    <lineage>
        <taxon>Bacteria</taxon>
        <taxon>Bacillati</taxon>
        <taxon>Bacillota</taxon>
        <taxon>Bacilli</taxon>
        <taxon>Bacillales</taxon>
        <taxon>Paenibacillaceae</taxon>
        <taxon>Paenibacillus</taxon>
    </lineage>
</organism>
<evidence type="ECO:0000313" key="2">
    <source>
        <dbReference type="Proteomes" id="UP001519272"/>
    </source>
</evidence>
<dbReference type="RefSeq" id="WP_210090276.1">
    <property type="nucleotide sequence ID" value="NZ_JAGGKG010000017.1"/>
</dbReference>
<protein>
    <recommendedName>
        <fullName evidence="3">DUF2479 domain-containing protein</fullName>
    </recommendedName>
</protein>